<gene>
    <name evidence="1" type="ORF">BC781_102217</name>
</gene>
<sequence>MKNLIQKAIYQVILFTIVFNGYGQSIKSLKKEFNLKAQTIEKLEGTDYSWVTTKDYKKHLYSNSENKIYSKGLDDESTIILDEKNNWIVLYSKCCYDTAPTTRWTSTQIAKSKYDSISYVGWQKVIGYNSKGLSIFSVENPNNSEIIPNAVEVLHSKKDNEPWQSMSSIQSFDFGKFIVKCIDKSNKTYYTIIDIEDYNKQNKKLSEGETWSGGNTKYSSPNFDKILAFSNGDYIAGILNDKKVIYDTQNSKVVDEGYTATYVSDCDFILVIKDNSIGFSTNDGWKTENIHPIKAVELGHCESDKTILIAKNGSKYSLDFWEGTLTEL</sequence>
<dbReference type="Proteomes" id="UP000245535">
    <property type="component" value="Unassembled WGS sequence"/>
</dbReference>
<organism evidence="1 2">
    <name type="scientific">Sediminitomix flava</name>
    <dbReference type="NCBI Taxonomy" id="379075"/>
    <lineage>
        <taxon>Bacteria</taxon>
        <taxon>Pseudomonadati</taxon>
        <taxon>Bacteroidota</taxon>
        <taxon>Cytophagia</taxon>
        <taxon>Cytophagales</taxon>
        <taxon>Flammeovirgaceae</taxon>
        <taxon>Sediminitomix</taxon>
    </lineage>
</organism>
<name>A0A315ZBJ5_SEDFL</name>
<comment type="caution">
    <text evidence="1">The sequence shown here is derived from an EMBL/GenBank/DDBJ whole genome shotgun (WGS) entry which is preliminary data.</text>
</comment>
<accession>A0A315ZBJ5</accession>
<evidence type="ECO:0000313" key="2">
    <source>
        <dbReference type="Proteomes" id="UP000245535"/>
    </source>
</evidence>
<dbReference type="AlphaFoldDB" id="A0A315ZBJ5"/>
<protein>
    <submittedName>
        <fullName evidence="1">Uncharacterized protein</fullName>
    </submittedName>
</protein>
<reference evidence="1 2" key="1">
    <citation type="submission" date="2018-03" db="EMBL/GenBank/DDBJ databases">
        <title>Genomic Encyclopedia of Archaeal and Bacterial Type Strains, Phase II (KMG-II): from individual species to whole genera.</title>
        <authorList>
            <person name="Goeker M."/>
        </authorList>
    </citation>
    <scope>NUCLEOTIDE SEQUENCE [LARGE SCALE GENOMIC DNA]</scope>
    <source>
        <strain evidence="1 2">DSM 28229</strain>
    </source>
</reference>
<dbReference type="EMBL" id="QGDO01000002">
    <property type="protein sequence ID" value="PWJ42672.1"/>
    <property type="molecule type" value="Genomic_DNA"/>
</dbReference>
<evidence type="ECO:0000313" key="1">
    <source>
        <dbReference type="EMBL" id="PWJ42672.1"/>
    </source>
</evidence>
<keyword evidence="2" id="KW-1185">Reference proteome</keyword>
<proteinExistence type="predicted"/>